<evidence type="ECO:0000313" key="2">
    <source>
        <dbReference type="Proteomes" id="UP000276133"/>
    </source>
</evidence>
<dbReference type="Proteomes" id="UP000276133">
    <property type="component" value="Unassembled WGS sequence"/>
</dbReference>
<comment type="caution">
    <text evidence="1">The sequence shown here is derived from an EMBL/GenBank/DDBJ whole genome shotgun (WGS) entry which is preliminary data.</text>
</comment>
<protein>
    <submittedName>
        <fullName evidence="1">Uncharacterized protein</fullName>
    </submittedName>
</protein>
<keyword evidence="2" id="KW-1185">Reference proteome</keyword>
<gene>
    <name evidence="1" type="ORF">BpHYR1_038461</name>
</gene>
<proteinExistence type="predicted"/>
<name>A0A3M7S8F4_BRAPC</name>
<organism evidence="1 2">
    <name type="scientific">Brachionus plicatilis</name>
    <name type="common">Marine rotifer</name>
    <name type="synonym">Brachionus muelleri</name>
    <dbReference type="NCBI Taxonomy" id="10195"/>
    <lineage>
        <taxon>Eukaryota</taxon>
        <taxon>Metazoa</taxon>
        <taxon>Spiralia</taxon>
        <taxon>Gnathifera</taxon>
        <taxon>Rotifera</taxon>
        <taxon>Eurotatoria</taxon>
        <taxon>Monogononta</taxon>
        <taxon>Pseudotrocha</taxon>
        <taxon>Ploima</taxon>
        <taxon>Brachionidae</taxon>
        <taxon>Brachionus</taxon>
    </lineage>
</organism>
<accession>A0A3M7S8F4</accession>
<dbReference type="EMBL" id="REGN01001859">
    <property type="protein sequence ID" value="RNA32061.1"/>
    <property type="molecule type" value="Genomic_DNA"/>
</dbReference>
<reference evidence="1 2" key="1">
    <citation type="journal article" date="2018" name="Sci. Rep.">
        <title>Genomic signatures of local adaptation to the degree of environmental predictability in rotifers.</title>
        <authorList>
            <person name="Franch-Gras L."/>
            <person name="Hahn C."/>
            <person name="Garcia-Roger E.M."/>
            <person name="Carmona M.J."/>
            <person name="Serra M."/>
            <person name="Gomez A."/>
        </authorList>
    </citation>
    <scope>NUCLEOTIDE SEQUENCE [LARGE SCALE GENOMIC DNA]</scope>
    <source>
        <strain evidence="1">HYR1</strain>
    </source>
</reference>
<sequence>MKWKLLKNIKKYELNKIFYTEIISDAVIELYSRNMRNLKLLKFTKVFLIFLRILDDSNIFQFCNCKDDRELVST</sequence>
<evidence type="ECO:0000313" key="1">
    <source>
        <dbReference type="EMBL" id="RNA32061.1"/>
    </source>
</evidence>
<dbReference type="AlphaFoldDB" id="A0A3M7S8F4"/>